<name>A0A6C0DJ06_9ZZZZ</name>
<evidence type="ECO:0000256" key="1">
    <source>
        <dbReference type="SAM" id="Coils"/>
    </source>
</evidence>
<proteinExistence type="predicted"/>
<reference evidence="3" key="1">
    <citation type="journal article" date="2020" name="Nature">
        <title>Giant virus diversity and host interactions through global metagenomics.</title>
        <authorList>
            <person name="Schulz F."/>
            <person name="Roux S."/>
            <person name="Paez-Espino D."/>
            <person name="Jungbluth S."/>
            <person name="Walsh D.A."/>
            <person name="Denef V.J."/>
            <person name="McMahon K.D."/>
            <person name="Konstantinidis K.T."/>
            <person name="Eloe-Fadrosh E.A."/>
            <person name="Kyrpides N.C."/>
            <person name="Woyke T."/>
        </authorList>
    </citation>
    <scope>NUCLEOTIDE SEQUENCE</scope>
    <source>
        <strain evidence="3">GVMAG-M-3300023174-176</strain>
    </source>
</reference>
<keyword evidence="1" id="KW-0175">Coiled coil</keyword>
<feature type="compositionally biased region" description="Basic residues" evidence="2">
    <location>
        <begin position="1"/>
        <end position="13"/>
    </location>
</feature>
<feature type="compositionally biased region" description="Basic and acidic residues" evidence="2">
    <location>
        <begin position="15"/>
        <end position="24"/>
    </location>
</feature>
<feature type="coiled-coil region" evidence="1">
    <location>
        <begin position="281"/>
        <end position="308"/>
    </location>
</feature>
<evidence type="ECO:0000256" key="2">
    <source>
        <dbReference type="SAM" id="MobiDB-lite"/>
    </source>
</evidence>
<dbReference type="AlphaFoldDB" id="A0A6C0DJ06"/>
<sequence>MSGRGRGRGRGRGKTIAESDDPTKRTSKKKQFSVVAVVTPNGIEGNLQPESRKPLIAHLPIQSRDIMLHDAVVQYNPNPPTNVEPYDATMDNPFLEGAELLTEAAPVAEVVAKVTQNEKVETVHQESVTPDYYKKATLLVQFQTSEEVRTIPESTTVACFWCCHTFHWRPVVLPVRDQGEYLQVQGNYCSPECAMSFLFDTNQDSYARWEQLSLLNRVYSIDKAIKPAPPKHVLKLFGGPMSIEEYRGMLQDAKLRIDIHLPPMVSLLATMDTKPIDFYDISLTKNVMETVKERLAKAEEVLKLKRTKPLKAWESTLDACINLKVRNN</sequence>
<accession>A0A6C0DJ06</accession>
<evidence type="ECO:0008006" key="4">
    <source>
        <dbReference type="Google" id="ProtNLM"/>
    </source>
</evidence>
<organism evidence="3">
    <name type="scientific">viral metagenome</name>
    <dbReference type="NCBI Taxonomy" id="1070528"/>
    <lineage>
        <taxon>unclassified sequences</taxon>
        <taxon>metagenomes</taxon>
        <taxon>organismal metagenomes</taxon>
    </lineage>
</organism>
<feature type="region of interest" description="Disordered" evidence="2">
    <location>
        <begin position="1"/>
        <end position="31"/>
    </location>
</feature>
<evidence type="ECO:0000313" key="3">
    <source>
        <dbReference type="EMBL" id="QHT15535.1"/>
    </source>
</evidence>
<protein>
    <recommendedName>
        <fullName evidence="4">MYM-type domain-containing protein</fullName>
    </recommendedName>
</protein>
<dbReference type="EMBL" id="MN739613">
    <property type="protein sequence ID" value="QHT15535.1"/>
    <property type="molecule type" value="Genomic_DNA"/>
</dbReference>